<dbReference type="RefSeq" id="WP_189773485.1">
    <property type="nucleotide sequence ID" value="NZ_BNCK01000009.1"/>
</dbReference>
<feature type="transmembrane region" description="Helical" evidence="1">
    <location>
        <begin position="384"/>
        <end position="405"/>
    </location>
</feature>
<feature type="transmembrane region" description="Helical" evidence="1">
    <location>
        <begin position="200"/>
        <end position="221"/>
    </location>
</feature>
<dbReference type="PANTHER" id="PTHR34473:SF2">
    <property type="entry name" value="UPF0699 TRANSMEMBRANE PROTEIN YDBT"/>
    <property type="match status" value="1"/>
</dbReference>
<keyword evidence="1" id="KW-0472">Membrane</keyword>
<feature type="transmembrane region" description="Helical" evidence="1">
    <location>
        <begin position="411"/>
        <end position="428"/>
    </location>
</feature>
<sequence length="518" mass="59124">MQQETTPEQSELDTTSTWQRISPYAMLYFLMSFLKHLLGNIVYIAPGIVIGYKSLIDRPQIWLPVAVLVVIALIVGAVLSFYFFTYRLSENKIEIKSGVFKKAHIDLPFARIQNVKQEHPWYFRPFGYVCLSFDTAGSAQQEAKLVAIEHTLADKIKQKILIQHKEVEPVADENLATEASETKQNAANEQILNTRSVKDLVLHGITNNRVWIILAGLSPFIDDLFEKADSYLTSIDINVDQLFSFTDLAVWQIAGYVILLFFALMIPIALLSIAGAIISYYGFTLSKSDDKYIRRSGLFTKHEVTMRLPRLQVLILKQDWLDLLIKRTNLVFAQISSRGGEFAAEKDKIMVPSVTLKESAELIADAMPNSQVQSIAYTGISPWFLVRNFLLSAVFILPFAVIIIAKDTIELLWPLAGVFIILLSLIYCRWRRWGIAIDDQFVYLRKGVLGVDYHCFERFKVQQIQYRQSWFLKRRHLGGFKCILASGALGISFLKEEHAKEIVDQLLYSAESSKRSWM</sequence>
<dbReference type="PIRSF" id="PIRSF026631">
    <property type="entry name" value="UCP026631"/>
    <property type="match status" value="1"/>
</dbReference>
<feature type="transmembrane region" description="Helical" evidence="1">
    <location>
        <begin position="27"/>
        <end position="49"/>
    </location>
</feature>
<evidence type="ECO:0000313" key="3">
    <source>
        <dbReference type="EMBL" id="GHG03268.1"/>
    </source>
</evidence>
<gene>
    <name evidence="3" type="ORF">GCM10017161_35590</name>
</gene>
<comment type="caution">
    <text evidence="3">The sequence shown here is derived from an EMBL/GenBank/DDBJ whole genome shotgun (WGS) entry which is preliminary data.</text>
</comment>
<organism evidence="3 4">
    <name type="scientific">Thalassotalea marina</name>
    <dbReference type="NCBI Taxonomy" id="1673741"/>
    <lineage>
        <taxon>Bacteria</taxon>
        <taxon>Pseudomonadati</taxon>
        <taxon>Pseudomonadota</taxon>
        <taxon>Gammaproteobacteria</taxon>
        <taxon>Alteromonadales</taxon>
        <taxon>Colwelliaceae</taxon>
        <taxon>Thalassotalea</taxon>
    </lineage>
</organism>
<dbReference type="EMBL" id="BNCK01000009">
    <property type="protein sequence ID" value="GHG03268.1"/>
    <property type="molecule type" value="Genomic_DNA"/>
</dbReference>
<dbReference type="PANTHER" id="PTHR34473">
    <property type="entry name" value="UPF0699 TRANSMEMBRANE PROTEIN YDBS"/>
    <property type="match status" value="1"/>
</dbReference>
<keyword evidence="1" id="KW-0812">Transmembrane</keyword>
<evidence type="ECO:0000259" key="2">
    <source>
        <dbReference type="Pfam" id="PF03703"/>
    </source>
</evidence>
<reference evidence="3" key="1">
    <citation type="journal article" date="2014" name="Int. J. Syst. Evol. Microbiol.">
        <title>Complete genome sequence of Corynebacterium casei LMG S-19264T (=DSM 44701T), isolated from a smear-ripened cheese.</title>
        <authorList>
            <consortium name="US DOE Joint Genome Institute (JGI-PGF)"/>
            <person name="Walter F."/>
            <person name="Albersmeier A."/>
            <person name="Kalinowski J."/>
            <person name="Ruckert C."/>
        </authorList>
    </citation>
    <scope>NUCLEOTIDE SEQUENCE</scope>
    <source>
        <strain evidence="3">KCTC 42731</strain>
    </source>
</reference>
<name>A0A919EN88_9GAMM</name>
<feature type="transmembrane region" description="Helical" evidence="1">
    <location>
        <begin position="61"/>
        <end position="84"/>
    </location>
</feature>
<dbReference type="AlphaFoldDB" id="A0A919EN88"/>
<dbReference type="InterPro" id="IPR005182">
    <property type="entry name" value="YdbS-like_PH"/>
</dbReference>
<feature type="domain" description="YdbS-like PH" evidence="2">
    <location>
        <begin position="430"/>
        <end position="506"/>
    </location>
</feature>
<accession>A0A919EN88</accession>
<feature type="transmembrane region" description="Helical" evidence="1">
    <location>
        <begin position="253"/>
        <end position="283"/>
    </location>
</feature>
<proteinExistence type="predicted"/>
<evidence type="ECO:0000256" key="1">
    <source>
        <dbReference type="SAM" id="Phobius"/>
    </source>
</evidence>
<dbReference type="Proteomes" id="UP000623842">
    <property type="component" value="Unassembled WGS sequence"/>
</dbReference>
<evidence type="ECO:0000313" key="4">
    <source>
        <dbReference type="Proteomes" id="UP000623842"/>
    </source>
</evidence>
<dbReference type="InterPro" id="IPR014529">
    <property type="entry name" value="UCP026631"/>
</dbReference>
<reference evidence="3" key="2">
    <citation type="submission" date="2020-09" db="EMBL/GenBank/DDBJ databases">
        <authorList>
            <person name="Sun Q."/>
            <person name="Kim S."/>
        </authorList>
    </citation>
    <scope>NUCLEOTIDE SEQUENCE</scope>
    <source>
        <strain evidence="3">KCTC 42731</strain>
    </source>
</reference>
<dbReference type="Pfam" id="PF03703">
    <property type="entry name" value="bPH_2"/>
    <property type="match status" value="2"/>
</dbReference>
<feature type="domain" description="YdbS-like PH" evidence="2">
    <location>
        <begin position="82"/>
        <end position="159"/>
    </location>
</feature>
<protein>
    <submittedName>
        <fullName evidence="3">Membrane protein</fullName>
    </submittedName>
</protein>
<keyword evidence="1" id="KW-1133">Transmembrane helix</keyword>
<keyword evidence="4" id="KW-1185">Reference proteome</keyword>